<evidence type="ECO:0000256" key="1">
    <source>
        <dbReference type="SAM" id="MobiDB-lite"/>
    </source>
</evidence>
<feature type="transmembrane region" description="Helical" evidence="2">
    <location>
        <begin position="31"/>
        <end position="56"/>
    </location>
</feature>
<organism evidence="3 4">
    <name type="scientific">Tulasnella calospora MUT 4182</name>
    <dbReference type="NCBI Taxonomy" id="1051891"/>
    <lineage>
        <taxon>Eukaryota</taxon>
        <taxon>Fungi</taxon>
        <taxon>Dikarya</taxon>
        <taxon>Basidiomycota</taxon>
        <taxon>Agaricomycotina</taxon>
        <taxon>Agaricomycetes</taxon>
        <taxon>Cantharellales</taxon>
        <taxon>Tulasnellaceae</taxon>
        <taxon>Tulasnella</taxon>
    </lineage>
</organism>
<evidence type="ECO:0000313" key="3">
    <source>
        <dbReference type="EMBL" id="KIO28896.1"/>
    </source>
</evidence>
<sequence>MFYAIGAFSVSIIIYLWPRSQHETNSGPPTLGLGGSIVLILIFAAQLAFIVISYIASQALTFTTDELLDASKNRELAMEMKHEKEADAAKAAIITSMAVVNDPDYKLDSIAHSSTPARWLRYDWRVTEAAIPLGYEDGQPDSYMWEHQQLYVVRVPYEGRYRAGKLGWHIGAKRYMYIPYGPNRSEVMLEREDCDILSGVHSDFAWYRIREGERFDVSRLEIPEPWELFVINPTTDRAERAYVCAANYKGGQQLGEVLHGARHASIPFLGEEILITPFLVLLIKKGAMASPDAVSVDAVLPPPITGGIAHTGVRNDSTRASAGGVSPTSSIPPPATAPQPIRRTGTMPVLFGGIGKA</sequence>
<keyword evidence="4" id="KW-1185">Reference proteome</keyword>
<keyword evidence="2" id="KW-0812">Transmembrane</keyword>
<accession>A0A0C3QM89</accession>
<keyword evidence="2" id="KW-1133">Transmembrane helix</keyword>
<keyword evidence="2" id="KW-0472">Membrane</keyword>
<dbReference type="HOGENOM" id="CLU_776577_0_0_1"/>
<feature type="region of interest" description="Disordered" evidence="1">
    <location>
        <begin position="309"/>
        <end position="347"/>
    </location>
</feature>
<dbReference type="AlphaFoldDB" id="A0A0C3QM89"/>
<dbReference type="OrthoDB" id="3198191at2759"/>
<dbReference type="Proteomes" id="UP000054248">
    <property type="component" value="Unassembled WGS sequence"/>
</dbReference>
<protein>
    <submittedName>
        <fullName evidence="3">Uncharacterized protein</fullName>
    </submittedName>
</protein>
<dbReference type="PANTHER" id="PTHR31649:SF1">
    <property type="entry name" value="FARNESOIC ACID O-METHYL TRANSFERASE DOMAIN-CONTAINING PROTEIN"/>
    <property type="match status" value="1"/>
</dbReference>
<evidence type="ECO:0000256" key="2">
    <source>
        <dbReference type="SAM" id="Phobius"/>
    </source>
</evidence>
<reference evidence="3 4" key="1">
    <citation type="submission" date="2014-04" db="EMBL/GenBank/DDBJ databases">
        <authorList>
            <consortium name="DOE Joint Genome Institute"/>
            <person name="Kuo A."/>
            <person name="Girlanda M."/>
            <person name="Perotto S."/>
            <person name="Kohler A."/>
            <person name="Nagy L.G."/>
            <person name="Floudas D."/>
            <person name="Copeland A."/>
            <person name="Barry K.W."/>
            <person name="Cichocki N."/>
            <person name="Veneault-Fourrey C."/>
            <person name="LaButti K."/>
            <person name="Lindquist E.A."/>
            <person name="Lipzen A."/>
            <person name="Lundell T."/>
            <person name="Morin E."/>
            <person name="Murat C."/>
            <person name="Sun H."/>
            <person name="Tunlid A."/>
            <person name="Henrissat B."/>
            <person name="Grigoriev I.V."/>
            <person name="Hibbett D.S."/>
            <person name="Martin F."/>
            <person name="Nordberg H.P."/>
            <person name="Cantor M.N."/>
            <person name="Hua S.X."/>
        </authorList>
    </citation>
    <scope>NUCLEOTIDE SEQUENCE [LARGE SCALE GENOMIC DNA]</scope>
    <source>
        <strain evidence="3 4">MUT 4182</strain>
    </source>
</reference>
<gene>
    <name evidence="3" type="ORF">M407DRAFT_175647</name>
</gene>
<name>A0A0C3QM89_9AGAM</name>
<proteinExistence type="predicted"/>
<reference evidence="4" key="2">
    <citation type="submission" date="2015-01" db="EMBL/GenBank/DDBJ databases">
        <title>Evolutionary Origins and Diversification of the Mycorrhizal Mutualists.</title>
        <authorList>
            <consortium name="DOE Joint Genome Institute"/>
            <consortium name="Mycorrhizal Genomics Consortium"/>
            <person name="Kohler A."/>
            <person name="Kuo A."/>
            <person name="Nagy L.G."/>
            <person name="Floudas D."/>
            <person name="Copeland A."/>
            <person name="Barry K.W."/>
            <person name="Cichocki N."/>
            <person name="Veneault-Fourrey C."/>
            <person name="LaButti K."/>
            <person name="Lindquist E.A."/>
            <person name="Lipzen A."/>
            <person name="Lundell T."/>
            <person name="Morin E."/>
            <person name="Murat C."/>
            <person name="Riley R."/>
            <person name="Ohm R."/>
            <person name="Sun H."/>
            <person name="Tunlid A."/>
            <person name="Henrissat B."/>
            <person name="Grigoriev I.V."/>
            <person name="Hibbett D.S."/>
            <person name="Martin F."/>
        </authorList>
    </citation>
    <scope>NUCLEOTIDE SEQUENCE [LARGE SCALE GENOMIC DNA]</scope>
    <source>
        <strain evidence="4">MUT 4182</strain>
    </source>
</reference>
<dbReference type="PANTHER" id="PTHR31649">
    <property type="entry name" value="AGAP009604-PA"/>
    <property type="match status" value="1"/>
</dbReference>
<evidence type="ECO:0000313" key="4">
    <source>
        <dbReference type="Proteomes" id="UP000054248"/>
    </source>
</evidence>
<dbReference type="EMBL" id="KN822989">
    <property type="protein sequence ID" value="KIO28896.1"/>
    <property type="molecule type" value="Genomic_DNA"/>
</dbReference>